<dbReference type="HOGENOM" id="CLU_025224_1_1_1"/>
<evidence type="ECO:0000256" key="2">
    <source>
        <dbReference type="SAM" id="Phobius"/>
    </source>
</evidence>
<dbReference type="InterPro" id="IPR000300">
    <property type="entry name" value="IPPc"/>
</dbReference>
<dbReference type="GO" id="GO:0046856">
    <property type="term" value="P:phosphatidylinositol dephosphorylation"/>
    <property type="evidence" value="ECO:0007669"/>
    <property type="project" value="InterPro"/>
</dbReference>
<gene>
    <name evidence="4" type="ORF">MCYG_06998</name>
</gene>
<accession>C5FW95</accession>
<organism evidence="4 5">
    <name type="scientific">Arthroderma otae (strain ATCC MYA-4605 / CBS 113480)</name>
    <name type="common">Microsporum canis</name>
    <dbReference type="NCBI Taxonomy" id="554155"/>
    <lineage>
        <taxon>Eukaryota</taxon>
        <taxon>Fungi</taxon>
        <taxon>Dikarya</taxon>
        <taxon>Ascomycota</taxon>
        <taxon>Pezizomycotina</taxon>
        <taxon>Eurotiomycetes</taxon>
        <taxon>Eurotiomycetidae</taxon>
        <taxon>Onygenales</taxon>
        <taxon>Arthrodermataceae</taxon>
        <taxon>Microsporum</taxon>
    </lineage>
</organism>
<dbReference type="Pfam" id="PF22669">
    <property type="entry name" value="Exo_endo_phos2"/>
    <property type="match status" value="1"/>
</dbReference>
<dbReference type="InterPro" id="IPR046985">
    <property type="entry name" value="IP5"/>
</dbReference>
<dbReference type="EMBL" id="DS995706">
    <property type="protein sequence ID" value="EEQ34179.1"/>
    <property type="molecule type" value="Genomic_DNA"/>
</dbReference>
<keyword evidence="2" id="KW-0472">Membrane</keyword>
<name>C5FW95_ARTOC</name>
<dbReference type="RefSeq" id="XP_002845034.1">
    <property type="nucleotide sequence ID" value="XM_002844988.1"/>
</dbReference>
<dbReference type="PANTHER" id="PTHR11200">
    <property type="entry name" value="INOSITOL 5-PHOSPHATASE"/>
    <property type="match status" value="1"/>
</dbReference>
<dbReference type="STRING" id="554155.C5FW95"/>
<feature type="domain" description="Inositol polyphosphate-related phosphatase" evidence="3">
    <location>
        <begin position="6"/>
        <end position="374"/>
    </location>
</feature>
<dbReference type="Proteomes" id="UP000002035">
    <property type="component" value="Unassembled WGS sequence"/>
</dbReference>
<dbReference type="Gene3D" id="3.60.10.10">
    <property type="entry name" value="Endonuclease/exonuclease/phosphatase"/>
    <property type="match status" value="1"/>
</dbReference>
<dbReference type="VEuPathDB" id="FungiDB:MCYG_06998"/>
<keyword evidence="2" id="KW-0812">Transmembrane</keyword>
<feature type="transmembrane region" description="Helical" evidence="2">
    <location>
        <begin position="403"/>
        <end position="433"/>
    </location>
</feature>
<evidence type="ECO:0000313" key="5">
    <source>
        <dbReference type="Proteomes" id="UP000002035"/>
    </source>
</evidence>
<protein>
    <recommendedName>
        <fullName evidence="3">Inositol polyphosphate-related phosphatase domain-containing protein</fullName>
    </recommendedName>
</protein>
<dbReference type="InterPro" id="IPR036691">
    <property type="entry name" value="Endo/exonu/phosph_ase_sf"/>
</dbReference>
<dbReference type="GeneID" id="9228260"/>
<feature type="region of interest" description="Disordered" evidence="1">
    <location>
        <begin position="240"/>
        <end position="261"/>
    </location>
</feature>
<dbReference type="OMA" id="HRYPGWT"/>
<keyword evidence="5" id="KW-1185">Reference proteome</keyword>
<keyword evidence="2" id="KW-1133">Transmembrane helix</keyword>
<dbReference type="SMART" id="SM00128">
    <property type="entry name" value="IPPc"/>
    <property type="match status" value="1"/>
</dbReference>
<evidence type="ECO:0000259" key="3">
    <source>
        <dbReference type="SMART" id="SM00128"/>
    </source>
</evidence>
<reference evidence="5" key="1">
    <citation type="journal article" date="2012" name="MBio">
        <title>Comparative genome analysis of Trichophyton rubrum and related dermatophytes reveals candidate genes involved in infection.</title>
        <authorList>
            <person name="Martinez D.A."/>
            <person name="Oliver B.G."/>
            <person name="Graeser Y."/>
            <person name="Goldberg J.M."/>
            <person name="Li W."/>
            <person name="Martinez-Rossi N.M."/>
            <person name="Monod M."/>
            <person name="Shelest E."/>
            <person name="Barton R.C."/>
            <person name="Birch E."/>
            <person name="Brakhage A.A."/>
            <person name="Chen Z."/>
            <person name="Gurr S.J."/>
            <person name="Heiman D."/>
            <person name="Heitman J."/>
            <person name="Kosti I."/>
            <person name="Rossi A."/>
            <person name="Saif S."/>
            <person name="Samalova M."/>
            <person name="Saunders C.W."/>
            <person name="Shea T."/>
            <person name="Summerbell R.C."/>
            <person name="Xu J."/>
            <person name="Young S."/>
            <person name="Zeng Q."/>
            <person name="Birren B.W."/>
            <person name="Cuomo C.A."/>
            <person name="White T.C."/>
        </authorList>
    </citation>
    <scope>NUCLEOTIDE SEQUENCE [LARGE SCALE GENOMIC DNA]</scope>
    <source>
        <strain evidence="5">ATCC MYA-4605 / CBS 113480</strain>
    </source>
</reference>
<dbReference type="eggNOG" id="KOG0565">
    <property type="taxonomic scope" value="Eukaryota"/>
</dbReference>
<dbReference type="OrthoDB" id="62798at2759"/>
<dbReference type="SUPFAM" id="SSF56219">
    <property type="entry name" value="DNase I-like"/>
    <property type="match status" value="1"/>
</dbReference>
<evidence type="ECO:0000256" key="1">
    <source>
        <dbReference type="SAM" id="MobiDB-lite"/>
    </source>
</evidence>
<sequence length="439" mass="48860">MLASRACMNAYVLTFNCARNTIDTHVFASHLFDGLSKDSDPIYYPEVLVLSLQEIAPIAYAFLGGPFLEWYFDAFRLAVDLATPEDQRYQNVMTKNVGMTAIMVFVRDDFVDRIAWKETAGVGVGVHQAGNKGAVGARIGYQADYDSEDQLVLTFVSSHLAPDENGIERRNQDWKDICQRLVFTSCDVTGGPGRPEGRQHDEEGTPLIPGYLGATRSSGMYSPNSYLFIAGDLNYRTSHRGPEPGDIPAFPHPTNDTSSSNHYTHLLAHDQLTRELRAKKTMHHLSEQPITFPPSYKYSLEARENCSSHPAKGFMWAKNRWPSWCDRILYVDNPFPGDESHKVQAHHYGILPLFPTSDHRAVVLSLSIPLKTPPATQSPAISPPFEIDPEWQGKRSLARKKELAVGVLAYLVLTWEGNGLILAAILGVAAGYFTLYGLE</sequence>
<evidence type="ECO:0000313" key="4">
    <source>
        <dbReference type="EMBL" id="EEQ34179.1"/>
    </source>
</evidence>
<dbReference type="PANTHER" id="PTHR11200:SF286">
    <property type="entry name" value="5-PHOSPHATASE, PUTATIVE (AFU_ORTHOLOGUE AFUA_5G07600)-RELATED"/>
    <property type="match status" value="1"/>
</dbReference>
<dbReference type="GO" id="GO:0004439">
    <property type="term" value="F:phosphatidylinositol-4,5-bisphosphate 5-phosphatase activity"/>
    <property type="evidence" value="ECO:0007669"/>
    <property type="project" value="TreeGrafter"/>
</dbReference>
<dbReference type="AlphaFoldDB" id="C5FW95"/>
<proteinExistence type="predicted"/>